<protein>
    <submittedName>
        <fullName evidence="1">Uncharacterized protein</fullName>
    </submittedName>
</protein>
<gene>
    <name evidence="1" type="ORF">SDC9_185241</name>
</gene>
<dbReference type="EMBL" id="VSSQ01092537">
    <property type="protein sequence ID" value="MPN37721.1"/>
    <property type="molecule type" value="Genomic_DNA"/>
</dbReference>
<dbReference type="AlphaFoldDB" id="A0A645HFD9"/>
<evidence type="ECO:0000313" key="1">
    <source>
        <dbReference type="EMBL" id="MPN37721.1"/>
    </source>
</evidence>
<organism evidence="1">
    <name type="scientific">bioreactor metagenome</name>
    <dbReference type="NCBI Taxonomy" id="1076179"/>
    <lineage>
        <taxon>unclassified sequences</taxon>
        <taxon>metagenomes</taxon>
        <taxon>ecological metagenomes</taxon>
    </lineage>
</organism>
<accession>A0A645HFD9</accession>
<proteinExistence type="predicted"/>
<name>A0A645HFD9_9ZZZZ</name>
<reference evidence="1" key="1">
    <citation type="submission" date="2019-08" db="EMBL/GenBank/DDBJ databases">
        <authorList>
            <person name="Kucharzyk K."/>
            <person name="Murdoch R.W."/>
            <person name="Higgins S."/>
            <person name="Loffler F."/>
        </authorList>
    </citation>
    <scope>NUCLEOTIDE SEQUENCE</scope>
</reference>
<sequence>MSFLFQIFTQFFVRGKCINQNRMVPNIYDLFFHNFFDISKIHHHSIFRVFQIIDGISFHGDKQFVGMSVHIFAFPVIIVKDMRRFESKDFGDSYHAAKIIYLLRSWKK</sequence>
<comment type="caution">
    <text evidence="1">The sequence shown here is derived from an EMBL/GenBank/DDBJ whole genome shotgun (WGS) entry which is preliminary data.</text>
</comment>